<comment type="caution">
    <text evidence="2">The sequence shown here is derived from an EMBL/GenBank/DDBJ whole genome shotgun (WGS) entry which is preliminary data.</text>
</comment>
<evidence type="ECO:0000313" key="3">
    <source>
        <dbReference type="Proteomes" id="UP000256952"/>
    </source>
</evidence>
<feature type="region of interest" description="Disordered" evidence="1">
    <location>
        <begin position="1"/>
        <end position="20"/>
    </location>
</feature>
<proteinExistence type="predicted"/>
<reference evidence="2 3" key="1">
    <citation type="submission" date="2018-01" db="EMBL/GenBank/DDBJ databases">
        <authorList>
            <person name="Clerissi C."/>
        </authorList>
    </citation>
    <scope>NUCLEOTIDE SEQUENCE [LARGE SCALE GENOMIC DNA]</scope>
    <source>
        <strain evidence="2">Cupriavidus taiwanensis STM 8556</strain>
    </source>
</reference>
<protein>
    <submittedName>
        <fullName evidence="2">Uncharacterized protein</fullName>
    </submittedName>
</protein>
<evidence type="ECO:0000256" key="1">
    <source>
        <dbReference type="SAM" id="MobiDB-lite"/>
    </source>
</evidence>
<name>A0A976B1G9_9BURK</name>
<evidence type="ECO:0000313" key="2">
    <source>
        <dbReference type="EMBL" id="SOZ70701.1"/>
    </source>
</evidence>
<sequence>MAVSQDKRRNPAQTRAKPARPAAYLPEMSLHWQDPVLYAIRGIRELAEFRFSEARNLARIRVL</sequence>
<dbReference type="Proteomes" id="UP000256952">
    <property type="component" value="Chromosome CBM2613_b"/>
</dbReference>
<organism evidence="2 3">
    <name type="scientific">Cupriavidus taiwanensis</name>
    <dbReference type="NCBI Taxonomy" id="164546"/>
    <lineage>
        <taxon>Bacteria</taxon>
        <taxon>Pseudomonadati</taxon>
        <taxon>Pseudomonadota</taxon>
        <taxon>Betaproteobacteria</taxon>
        <taxon>Burkholderiales</taxon>
        <taxon>Burkholderiaceae</taxon>
        <taxon>Cupriavidus</taxon>
    </lineage>
</organism>
<dbReference type="AlphaFoldDB" id="A0A976B1G9"/>
<accession>A0A976B1G9</accession>
<dbReference type="EMBL" id="OFTH01000042">
    <property type="protein sequence ID" value="SOZ70701.1"/>
    <property type="molecule type" value="Genomic_DNA"/>
</dbReference>
<gene>
    <name evidence="2" type="ORF">CBM2613_B170140</name>
</gene>